<dbReference type="SMART" id="SM00892">
    <property type="entry name" value="Endonuclease_NS"/>
    <property type="match status" value="1"/>
</dbReference>
<dbReference type="InterPro" id="IPR044929">
    <property type="entry name" value="DNA/RNA_non-sp_Endonuclease_sf"/>
</dbReference>
<sequence>MMKTKNNHGMRLMAVTVTIMLLTAMSWSSCIKRLPGSDQQPRSASRPLMGGNLHQERKALKATMASLPPDKQRAMSREELTYTLTRTAKGVKAQEIRHFGYLTCWNSDWLIPNWVAYSLNPRKVAGSVKRPKRQFEPDPQVKGRSAEHSDYTHSGYSRGHMAPAADMKWSERAMNESFYLSNVCPQVQAMNGGVWEHVERKCRQLAKETEIFICTGPIMGKRPERIGRNGVAVPERFFKVVCMQRNGKWQAIGFVVPNSDCRGSMFRYACSVDQVEALTGHDFFYELPDSIENKIEAAWGTQADWQ</sequence>
<feature type="region of interest" description="Disordered" evidence="1">
    <location>
        <begin position="126"/>
        <end position="157"/>
    </location>
</feature>
<dbReference type="CDD" id="cd00091">
    <property type="entry name" value="NUC"/>
    <property type="match status" value="1"/>
</dbReference>
<gene>
    <name evidence="4" type="ORF">I6E12_06510</name>
</gene>
<dbReference type="PROSITE" id="PS51257">
    <property type="entry name" value="PROKAR_LIPOPROTEIN"/>
    <property type="match status" value="1"/>
</dbReference>
<dbReference type="InterPro" id="IPR001604">
    <property type="entry name" value="Endo_G_ENPP1-like_dom"/>
</dbReference>
<evidence type="ECO:0000313" key="5">
    <source>
        <dbReference type="Proteomes" id="UP001200470"/>
    </source>
</evidence>
<keyword evidence="5" id="KW-1185">Reference proteome</keyword>
<evidence type="ECO:0000259" key="3">
    <source>
        <dbReference type="SMART" id="SM00892"/>
    </source>
</evidence>
<evidence type="ECO:0000259" key="2">
    <source>
        <dbReference type="SMART" id="SM00477"/>
    </source>
</evidence>
<feature type="domain" description="ENPP1-3/EXOG-like endonuclease/phosphodiesterase" evidence="2">
    <location>
        <begin position="98"/>
        <end position="290"/>
    </location>
</feature>
<dbReference type="InterPro" id="IPR044925">
    <property type="entry name" value="His-Me_finger_sf"/>
</dbReference>
<dbReference type="Proteomes" id="UP001200470">
    <property type="component" value="Unassembled WGS sequence"/>
</dbReference>
<dbReference type="Pfam" id="PF01223">
    <property type="entry name" value="Endonuclease_NS"/>
    <property type="match status" value="1"/>
</dbReference>
<dbReference type="SUPFAM" id="SSF54060">
    <property type="entry name" value="His-Me finger endonucleases"/>
    <property type="match status" value="1"/>
</dbReference>
<proteinExistence type="predicted"/>
<reference evidence="4 5" key="1">
    <citation type="submission" date="2020-12" db="EMBL/GenBank/DDBJ databases">
        <title>Whole genome sequences of gut porcine anaerobes.</title>
        <authorList>
            <person name="Kubasova T."/>
            <person name="Jahodarova E."/>
            <person name="Rychlik I."/>
        </authorList>
    </citation>
    <scope>NUCLEOTIDE SEQUENCE [LARGE SCALE GENOMIC DNA]</scope>
    <source>
        <strain evidence="4 5">An925</strain>
    </source>
</reference>
<dbReference type="EMBL" id="JADYTN010000012">
    <property type="protein sequence ID" value="MCF2563761.1"/>
    <property type="molecule type" value="Genomic_DNA"/>
</dbReference>
<accession>A0ABS9CFI3</accession>
<organism evidence="4 5">
    <name type="scientific">Xylanibacter brevis</name>
    <dbReference type="NCBI Taxonomy" id="83231"/>
    <lineage>
        <taxon>Bacteria</taxon>
        <taxon>Pseudomonadati</taxon>
        <taxon>Bacteroidota</taxon>
        <taxon>Bacteroidia</taxon>
        <taxon>Bacteroidales</taxon>
        <taxon>Prevotellaceae</taxon>
        <taxon>Xylanibacter</taxon>
    </lineage>
</organism>
<protein>
    <submittedName>
        <fullName evidence="4">DNA/RNA non-specific endonuclease</fullName>
    </submittedName>
</protein>
<keyword evidence="4" id="KW-0540">Nuclease</keyword>
<dbReference type="PANTHER" id="PTHR13966">
    <property type="entry name" value="ENDONUCLEASE RELATED"/>
    <property type="match status" value="1"/>
</dbReference>
<evidence type="ECO:0000256" key="1">
    <source>
        <dbReference type="SAM" id="MobiDB-lite"/>
    </source>
</evidence>
<dbReference type="RefSeq" id="WP_301638035.1">
    <property type="nucleotide sequence ID" value="NZ_JADYTN010000012.1"/>
</dbReference>
<dbReference type="Gene3D" id="3.40.570.10">
    <property type="entry name" value="Extracellular Endonuclease, subunit A"/>
    <property type="match status" value="1"/>
</dbReference>
<dbReference type="PANTHER" id="PTHR13966:SF5">
    <property type="entry name" value="ENDONUCLEASE G, MITOCHONDRIAL"/>
    <property type="match status" value="1"/>
</dbReference>
<dbReference type="GO" id="GO:0004519">
    <property type="term" value="F:endonuclease activity"/>
    <property type="evidence" value="ECO:0007669"/>
    <property type="project" value="UniProtKB-KW"/>
</dbReference>
<feature type="compositionally biased region" description="Basic and acidic residues" evidence="1">
    <location>
        <begin position="133"/>
        <end position="151"/>
    </location>
</feature>
<dbReference type="InterPro" id="IPR020821">
    <property type="entry name" value="ENPP1-3/EXOG-like_nuc-like"/>
</dbReference>
<dbReference type="InterPro" id="IPR040255">
    <property type="entry name" value="Non-specific_endonuclease"/>
</dbReference>
<keyword evidence="4" id="KW-0378">Hydrolase</keyword>
<evidence type="ECO:0000313" key="4">
    <source>
        <dbReference type="EMBL" id="MCF2563761.1"/>
    </source>
</evidence>
<dbReference type="SMART" id="SM00477">
    <property type="entry name" value="NUC"/>
    <property type="match status" value="1"/>
</dbReference>
<feature type="domain" description="DNA/RNA non-specific endonuclease/pyrophosphatase/phosphodiesterase" evidence="3">
    <location>
        <begin position="97"/>
        <end position="290"/>
    </location>
</feature>
<name>A0ABS9CFI3_9BACT</name>
<comment type="caution">
    <text evidence="4">The sequence shown here is derived from an EMBL/GenBank/DDBJ whole genome shotgun (WGS) entry which is preliminary data.</text>
</comment>
<keyword evidence="4" id="KW-0255">Endonuclease</keyword>